<evidence type="ECO:0000256" key="1">
    <source>
        <dbReference type="SAM" id="MobiDB-lite"/>
    </source>
</evidence>
<protein>
    <submittedName>
        <fullName evidence="2">Uncharacterized protein</fullName>
    </submittedName>
</protein>
<keyword evidence="3" id="KW-1185">Reference proteome</keyword>
<dbReference type="AlphaFoldDB" id="A0AAV4USA1"/>
<sequence length="321" mass="35944">MSQEVITTLAEKHRYEPMGGEIDNSQGITSNAASAGSNNADLINSFPDDQFVDDLTLKVRSLLKSWEDELPSSNISSHLQSEDQVETNVNYSFSNFKRNLQTGTSIVSLPPNFNSSTVVHETENPCESLCICSGDKKSDHLENLRTDSESSKFNTPEQHMRARSRKNEKYLENSSMSSDLRIHNKSKDNINNPLCLPRISLNKIDQQGRSSQMLHDVPSKQTQSVQDPLSYYDFSNLLHDCKKDAQTTNKIPEISPGSFSVNEHPILESDKKKIIKLCRKKDCLPNSKTFKSSSLLNASASTDTYSKDSSDRETEKEAGLK</sequence>
<evidence type="ECO:0000313" key="2">
    <source>
        <dbReference type="EMBL" id="GIY60588.1"/>
    </source>
</evidence>
<proteinExistence type="predicted"/>
<dbReference type="EMBL" id="BPLR01013346">
    <property type="protein sequence ID" value="GIY60588.1"/>
    <property type="molecule type" value="Genomic_DNA"/>
</dbReference>
<reference evidence="2 3" key="1">
    <citation type="submission" date="2021-06" db="EMBL/GenBank/DDBJ databases">
        <title>Caerostris extrusa draft genome.</title>
        <authorList>
            <person name="Kono N."/>
            <person name="Arakawa K."/>
        </authorList>
    </citation>
    <scope>NUCLEOTIDE SEQUENCE [LARGE SCALE GENOMIC DNA]</scope>
</reference>
<dbReference type="Proteomes" id="UP001054945">
    <property type="component" value="Unassembled WGS sequence"/>
</dbReference>
<organism evidence="2 3">
    <name type="scientific">Caerostris extrusa</name>
    <name type="common">Bark spider</name>
    <name type="synonym">Caerostris bankana</name>
    <dbReference type="NCBI Taxonomy" id="172846"/>
    <lineage>
        <taxon>Eukaryota</taxon>
        <taxon>Metazoa</taxon>
        <taxon>Ecdysozoa</taxon>
        <taxon>Arthropoda</taxon>
        <taxon>Chelicerata</taxon>
        <taxon>Arachnida</taxon>
        <taxon>Araneae</taxon>
        <taxon>Araneomorphae</taxon>
        <taxon>Entelegynae</taxon>
        <taxon>Araneoidea</taxon>
        <taxon>Araneidae</taxon>
        <taxon>Caerostris</taxon>
    </lineage>
</organism>
<comment type="caution">
    <text evidence="2">The sequence shown here is derived from an EMBL/GenBank/DDBJ whole genome shotgun (WGS) entry which is preliminary data.</text>
</comment>
<name>A0AAV4USA1_CAEEX</name>
<evidence type="ECO:0000313" key="3">
    <source>
        <dbReference type="Proteomes" id="UP001054945"/>
    </source>
</evidence>
<gene>
    <name evidence="2" type="ORF">CEXT_332581</name>
</gene>
<feature type="region of interest" description="Disordered" evidence="1">
    <location>
        <begin position="145"/>
        <end position="172"/>
    </location>
</feature>
<feature type="region of interest" description="Disordered" evidence="1">
    <location>
        <begin position="299"/>
        <end position="321"/>
    </location>
</feature>
<accession>A0AAV4USA1</accession>
<feature type="compositionally biased region" description="Basic and acidic residues" evidence="1">
    <location>
        <begin position="305"/>
        <end position="321"/>
    </location>
</feature>